<sequence length="76" mass="8619">MLIVPVGKRLELVHEVWSYNQTVLRRGFSQDLSAHFPSVAGVPKRNSFVQSQELDCLVDWKTLTRSSYARGCLAII</sequence>
<organism evidence="1 2">
    <name type="scientific">Rattus norvegicus</name>
    <name type="common">Rat</name>
    <dbReference type="NCBI Taxonomy" id="10116"/>
    <lineage>
        <taxon>Eukaryota</taxon>
        <taxon>Metazoa</taxon>
        <taxon>Chordata</taxon>
        <taxon>Craniata</taxon>
        <taxon>Vertebrata</taxon>
        <taxon>Euteleostomi</taxon>
        <taxon>Mammalia</taxon>
        <taxon>Eutheria</taxon>
        <taxon>Euarchontoglires</taxon>
        <taxon>Glires</taxon>
        <taxon>Rodentia</taxon>
        <taxon>Myomorpha</taxon>
        <taxon>Muroidea</taxon>
        <taxon>Muridae</taxon>
        <taxon>Murinae</taxon>
        <taxon>Rattus</taxon>
    </lineage>
</organism>
<reference evidence="1 2" key="2">
    <citation type="submission" date="2005-07" db="EMBL/GenBank/DDBJ databases">
        <authorList>
            <person name="Mural R.J."/>
            <person name="Li P.W."/>
            <person name="Adams M.D."/>
            <person name="Amanatides P.G."/>
            <person name="Baden-Tillson H."/>
            <person name="Barnstead M."/>
            <person name="Chin S.H."/>
            <person name="Dew I."/>
            <person name="Evans C.A."/>
            <person name="Ferriera S."/>
            <person name="Flanigan M."/>
            <person name="Fosler C."/>
            <person name="Glodek A."/>
            <person name="Gu Z."/>
            <person name="Holt R.A."/>
            <person name="Jennings D."/>
            <person name="Kraft C.L."/>
            <person name="Lu F."/>
            <person name="Nguyen T."/>
            <person name="Nusskern D.R."/>
            <person name="Pfannkoch C.M."/>
            <person name="Sitter C."/>
            <person name="Sutton G.G."/>
            <person name="Venter J.C."/>
            <person name="Wang Z."/>
            <person name="Woodage T."/>
            <person name="Zheng X.H."/>
            <person name="Zhong F."/>
        </authorList>
    </citation>
    <scope>NUCLEOTIDE SEQUENCE [LARGE SCALE GENOMIC DNA]</scope>
    <source>
        <strain evidence="1">BN</strain>
        <strain evidence="2">BN, Sprague-Dawley</strain>
    </source>
</reference>
<proteinExistence type="predicted"/>
<dbReference type="EMBL" id="CH473973">
    <property type="protein sequence ID" value="EDM13850.1"/>
    <property type="molecule type" value="Genomic_DNA"/>
</dbReference>
<dbReference type="EMBL" id="CH473973">
    <property type="protein sequence ID" value="EDM13851.1"/>
    <property type="molecule type" value="Genomic_DNA"/>
</dbReference>
<reference evidence="1" key="1">
    <citation type="journal article" date="2005" name="Genome Res.">
        <title>Gene and alternative splicing annotation with AIR.</title>
        <authorList>
            <person name="Florea L."/>
            <person name="Di Francesco V."/>
            <person name="Miller J."/>
            <person name="Turner R."/>
            <person name="Yao A."/>
            <person name="Harris M."/>
            <person name="Walenz B."/>
            <person name="Mobarry C."/>
            <person name="Merkulov G.V."/>
            <person name="Charlab R."/>
            <person name="Dew I."/>
            <person name="Deng Z."/>
            <person name="Istrail S."/>
            <person name="Li P."/>
            <person name="Sutton G."/>
        </authorList>
    </citation>
    <scope>NUCLEOTIDE SEQUENCE</scope>
    <source>
        <strain evidence="1">BN</strain>
    </source>
</reference>
<gene>
    <name evidence="1" type="ORF">rCG_21912</name>
</gene>
<protein>
    <submittedName>
        <fullName evidence="1">RCG21912, isoform CRA_a</fullName>
    </submittedName>
</protein>
<dbReference type="AlphaFoldDB" id="A6J1R1"/>
<evidence type="ECO:0000313" key="2">
    <source>
        <dbReference type="Proteomes" id="UP000234681"/>
    </source>
</evidence>
<name>A6J1R1_RAT</name>
<dbReference type="Proteomes" id="UP000234681">
    <property type="component" value="Chromosome 12"/>
</dbReference>
<evidence type="ECO:0000313" key="1">
    <source>
        <dbReference type="EMBL" id="EDM13850.1"/>
    </source>
</evidence>
<accession>A6J1R1</accession>